<dbReference type="InterPro" id="IPR025447">
    <property type="entry name" value="DUF4192"/>
</dbReference>
<dbReference type="Pfam" id="PF13830">
    <property type="entry name" value="DUF4192"/>
    <property type="match status" value="1"/>
</dbReference>
<name>A0ABP7Y0P1_9ACTN</name>
<proteinExistence type="predicted"/>
<reference evidence="2" key="1">
    <citation type="journal article" date="2019" name="Int. J. Syst. Evol. Microbiol.">
        <title>The Global Catalogue of Microorganisms (GCM) 10K type strain sequencing project: providing services to taxonomists for standard genome sequencing and annotation.</title>
        <authorList>
            <consortium name="The Broad Institute Genomics Platform"/>
            <consortium name="The Broad Institute Genome Sequencing Center for Infectious Disease"/>
            <person name="Wu L."/>
            <person name="Ma J."/>
        </authorList>
    </citation>
    <scope>NUCLEOTIDE SEQUENCE [LARGE SCALE GENOMIC DNA]</scope>
    <source>
        <strain evidence="2">JCM 16703</strain>
    </source>
</reference>
<dbReference type="EMBL" id="BAAAZH010000033">
    <property type="protein sequence ID" value="GAA4128752.1"/>
    <property type="molecule type" value="Genomic_DNA"/>
</dbReference>
<comment type="caution">
    <text evidence="1">The sequence shown here is derived from an EMBL/GenBank/DDBJ whole genome shotgun (WGS) entry which is preliminary data.</text>
</comment>
<organism evidence="1 2">
    <name type="scientific">Nocardioides fonticola</name>
    <dbReference type="NCBI Taxonomy" id="450363"/>
    <lineage>
        <taxon>Bacteria</taxon>
        <taxon>Bacillati</taxon>
        <taxon>Actinomycetota</taxon>
        <taxon>Actinomycetes</taxon>
        <taxon>Propionibacteriales</taxon>
        <taxon>Nocardioidaceae</taxon>
        <taxon>Nocardioides</taxon>
    </lineage>
</organism>
<dbReference type="Proteomes" id="UP001501495">
    <property type="component" value="Unassembled WGS sequence"/>
</dbReference>
<accession>A0ABP7Y0P1</accession>
<sequence length="323" mass="34566">MTETTAPTLRLTAHDPADLVACSLVTLGFEPTESLVMLTFAPGRRTFHARLDLPDPPDRAAVEAVTQVLRRPAVQHGVERVAFLYFSADAARCLPLVHPLIDAFLEAGIGVIDAVRYHDGRLHGLTGDDDDLPPDGLPIDPWGHRFLAEAVHAGHVVLPRRTDLVDSLRPDVDAWTALRPIWKDAPAAFNPLLGPARLREAVLAAVATLEAGEALDPIVVVRLIRAVRSYRGRRHAWCAPSRAEARAHLDLWIHLVRCAPSGWVVGPAALAALAAAYVGDGALAWCAVDRAIEDEPADPVAAMVAEGLAAAVPPETYAPVTGP</sequence>
<evidence type="ECO:0000313" key="2">
    <source>
        <dbReference type="Proteomes" id="UP001501495"/>
    </source>
</evidence>
<protein>
    <recommendedName>
        <fullName evidence="3">DUF4192 domain-containing protein</fullName>
    </recommendedName>
</protein>
<gene>
    <name evidence="1" type="ORF">GCM10022215_40570</name>
</gene>
<dbReference type="RefSeq" id="WP_344735350.1">
    <property type="nucleotide sequence ID" value="NZ_BAAAZH010000033.1"/>
</dbReference>
<keyword evidence="2" id="KW-1185">Reference proteome</keyword>
<evidence type="ECO:0000313" key="1">
    <source>
        <dbReference type="EMBL" id="GAA4128752.1"/>
    </source>
</evidence>
<evidence type="ECO:0008006" key="3">
    <source>
        <dbReference type="Google" id="ProtNLM"/>
    </source>
</evidence>